<reference evidence="2" key="2">
    <citation type="submission" date="2020-09" db="EMBL/GenBank/DDBJ databases">
        <authorList>
            <person name="Sun Q."/>
            <person name="Ohkuma M."/>
        </authorList>
    </citation>
    <scope>NUCLEOTIDE SEQUENCE</scope>
    <source>
        <strain evidence="2">JCM 4490</strain>
    </source>
</reference>
<sequence>MTHELADGGFRMGRGMGRGDMGEVHRAEDLRTPAEVSERAVAVKTILRRRTGARVDTGSDSKAPVPACEQPAPVTPLPGHGLRHEGAGQ</sequence>
<reference evidence="2" key="1">
    <citation type="journal article" date="2014" name="Int. J. Syst. Evol. Microbiol.">
        <title>Complete genome sequence of Corynebacterium casei LMG S-19264T (=DSM 44701T), isolated from a smear-ripened cheese.</title>
        <authorList>
            <consortium name="US DOE Joint Genome Institute (JGI-PGF)"/>
            <person name="Walter F."/>
            <person name="Albersmeier A."/>
            <person name="Kalinowski J."/>
            <person name="Ruckert C."/>
        </authorList>
    </citation>
    <scope>NUCLEOTIDE SEQUENCE</scope>
    <source>
        <strain evidence="2">JCM 4490</strain>
    </source>
</reference>
<feature type="compositionally biased region" description="Gly residues" evidence="1">
    <location>
        <begin position="10"/>
        <end position="19"/>
    </location>
</feature>
<keyword evidence="3" id="KW-1185">Reference proteome</keyword>
<feature type="region of interest" description="Disordered" evidence="1">
    <location>
        <begin position="52"/>
        <end position="89"/>
    </location>
</feature>
<accession>A0A918MUQ7</accession>
<comment type="caution">
    <text evidence="2">The sequence shown here is derived from an EMBL/GenBank/DDBJ whole genome shotgun (WGS) entry which is preliminary data.</text>
</comment>
<evidence type="ECO:0000256" key="1">
    <source>
        <dbReference type="SAM" id="MobiDB-lite"/>
    </source>
</evidence>
<protein>
    <submittedName>
        <fullName evidence="2">Uncharacterized protein</fullName>
    </submittedName>
</protein>
<organism evidence="2 3">
    <name type="scientific">Streptomyces lucensis JCM 4490</name>
    <dbReference type="NCBI Taxonomy" id="1306176"/>
    <lineage>
        <taxon>Bacteria</taxon>
        <taxon>Bacillati</taxon>
        <taxon>Actinomycetota</taxon>
        <taxon>Actinomycetes</taxon>
        <taxon>Kitasatosporales</taxon>
        <taxon>Streptomycetaceae</taxon>
        <taxon>Streptomyces</taxon>
    </lineage>
</organism>
<evidence type="ECO:0000313" key="3">
    <source>
        <dbReference type="Proteomes" id="UP000620224"/>
    </source>
</evidence>
<gene>
    <name evidence="2" type="ORF">GCM10010503_52710</name>
</gene>
<dbReference type="Proteomes" id="UP000620224">
    <property type="component" value="Unassembled WGS sequence"/>
</dbReference>
<feature type="region of interest" description="Disordered" evidence="1">
    <location>
        <begin position="1"/>
        <end position="21"/>
    </location>
</feature>
<dbReference type="SUPFAM" id="SSF56112">
    <property type="entry name" value="Protein kinase-like (PK-like)"/>
    <property type="match status" value="1"/>
</dbReference>
<dbReference type="InterPro" id="IPR011009">
    <property type="entry name" value="Kinase-like_dom_sf"/>
</dbReference>
<dbReference type="RefSeq" id="WP_190017841.1">
    <property type="nucleotide sequence ID" value="NZ_BMUE01000013.1"/>
</dbReference>
<dbReference type="Gene3D" id="3.30.200.20">
    <property type="entry name" value="Phosphorylase Kinase, domain 1"/>
    <property type="match status" value="1"/>
</dbReference>
<dbReference type="EMBL" id="BMUE01000013">
    <property type="protein sequence ID" value="GGW68972.1"/>
    <property type="molecule type" value="Genomic_DNA"/>
</dbReference>
<name>A0A918MUQ7_9ACTN</name>
<dbReference type="AlphaFoldDB" id="A0A918MUQ7"/>
<evidence type="ECO:0000313" key="2">
    <source>
        <dbReference type="EMBL" id="GGW68972.1"/>
    </source>
</evidence>
<proteinExistence type="predicted"/>